<dbReference type="GO" id="GO:0009893">
    <property type="term" value="P:positive regulation of metabolic process"/>
    <property type="evidence" value="ECO:0007669"/>
    <property type="project" value="UniProtKB-ARBA"/>
</dbReference>
<evidence type="ECO:0000256" key="4">
    <source>
        <dbReference type="ARBA" id="ARBA00022741"/>
    </source>
</evidence>
<dbReference type="EC" id="2.7.11.1" evidence="1"/>
<evidence type="ECO:0000313" key="16">
    <source>
        <dbReference type="EMBL" id="RMJ12849.1"/>
    </source>
</evidence>
<dbReference type="CDD" id="cd14046">
    <property type="entry name" value="STKc_EIF2AK4_GCN2_rpt2"/>
    <property type="match status" value="1"/>
</dbReference>
<dbReference type="GO" id="GO:0005737">
    <property type="term" value="C:cytoplasm"/>
    <property type="evidence" value="ECO:0007669"/>
    <property type="project" value="TreeGrafter"/>
</dbReference>
<feature type="binding site" evidence="11">
    <location>
        <position position="622"/>
    </location>
    <ligand>
        <name>ATP</name>
        <dbReference type="ChEBI" id="CHEBI:30616"/>
    </ligand>
</feature>
<dbReference type="InterPro" id="IPR050339">
    <property type="entry name" value="CC_SR_Kinase"/>
</dbReference>
<evidence type="ECO:0000256" key="5">
    <source>
        <dbReference type="ARBA" id="ARBA00022777"/>
    </source>
</evidence>
<feature type="active site" description="Proton acceptor" evidence="10">
    <location>
        <position position="819"/>
    </location>
</feature>
<dbReference type="FunFam" id="3.30.930.10:FF:000074">
    <property type="entry name" value="Serine/threonine-protein kinase gcn2"/>
    <property type="match status" value="1"/>
</dbReference>
<evidence type="ECO:0000259" key="15">
    <source>
        <dbReference type="PROSITE" id="PS50908"/>
    </source>
</evidence>
<dbReference type="PROSITE" id="PS00108">
    <property type="entry name" value="PROTEIN_KINASE_ST"/>
    <property type="match status" value="1"/>
</dbReference>
<dbReference type="InterPro" id="IPR016135">
    <property type="entry name" value="UBQ-conjugating_enzyme/RWD"/>
</dbReference>
<dbReference type="OrthoDB" id="341578at2759"/>
<dbReference type="CDD" id="cd23823">
    <property type="entry name" value="RWD_GCN2"/>
    <property type="match status" value="1"/>
</dbReference>
<feature type="domain" description="Protein kinase" evidence="14">
    <location>
        <begin position="266"/>
        <end position="544"/>
    </location>
</feature>
<dbReference type="PROSITE" id="PS50011">
    <property type="entry name" value="PROTEIN_KINASE_DOM"/>
    <property type="match status" value="2"/>
</dbReference>
<comment type="catalytic activity">
    <reaction evidence="8">
        <text>L-threonyl-[protein] + ATP = O-phospho-L-threonyl-[protein] + ADP + H(+)</text>
        <dbReference type="Rhea" id="RHEA:46608"/>
        <dbReference type="Rhea" id="RHEA-COMP:11060"/>
        <dbReference type="Rhea" id="RHEA-COMP:11605"/>
        <dbReference type="ChEBI" id="CHEBI:15378"/>
        <dbReference type="ChEBI" id="CHEBI:30013"/>
        <dbReference type="ChEBI" id="CHEBI:30616"/>
        <dbReference type="ChEBI" id="CHEBI:61977"/>
        <dbReference type="ChEBI" id="CHEBI:456216"/>
        <dbReference type="EC" id="2.7.11.1"/>
    </reaction>
</comment>
<feature type="region of interest" description="Disordered" evidence="13">
    <location>
        <begin position="1"/>
        <end position="34"/>
    </location>
</feature>
<proteinExistence type="inferred from homology"/>
<evidence type="ECO:0000256" key="11">
    <source>
        <dbReference type="PIRSR" id="PIRSR000660-2"/>
    </source>
</evidence>
<dbReference type="FunFam" id="1.10.510.10:FF:000821">
    <property type="entry name" value="Serine/threonine-protein kinase gcn2"/>
    <property type="match status" value="1"/>
</dbReference>
<dbReference type="FunFam" id="3.10.110.10:FF:000050">
    <property type="entry name" value="eIF-2-alpha kinase GCN2"/>
    <property type="match status" value="1"/>
</dbReference>
<feature type="compositionally biased region" description="Polar residues" evidence="13">
    <location>
        <begin position="230"/>
        <end position="239"/>
    </location>
</feature>
<dbReference type="InterPro" id="IPR024435">
    <property type="entry name" value="HisRS-related_dom"/>
</dbReference>
<dbReference type="Gene3D" id="1.10.510.10">
    <property type="entry name" value="Transferase(Phosphotransferase) domain 1"/>
    <property type="match status" value="2"/>
</dbReference>
<evidence type="ECO:0000313" key="17">
    <source>
        <dbReference type="Proteomes" id="UP000277212"/>
    </source>
</evidence>
<dbReference type="FunFam" id="3.30.200.20:FF:000379">
    <property type="entry name" value="eIF-2-alpha kinase GCN2"/>
    <property type="match status" value="1"/>
</dbReference>
<feature type="compositionally biased region" description="Basic and acidic residues" evidence="13">
    <location>
        <begin position="185"/>
        <end position="205"/>
    </location>
</feature>
<dbReference type="GO" id="GO:0005634">
    <property type="term" value="C:nucleus"/>
    <property type="evidence" value="ECO:0007669"/>
    <property type="project" value="TreeGrafter"/>
</dbReference>
<comment type="similarity">
    <text evidence="7">Belongs to the protein kinase superfamily. Ser/Thr protein kinase family. GCN2 subfamily.</text>
</comment>
<dbReference type="GO" id="GO:0004694">
    <property type="term" value="F:eukaryotic translation initiation factor 2alpha kinase activity"/>
    <property type="evidence" value="ECO:0007669"/>
    <property type="project" value="InterPro"/>
</dbReference>
<keyword evidence="6 11" id="KW-0067">ATP-binding</keyword>
<keyword evidence="2" id="KW-0723">Serine/threonine-protein kinase</keyword>
<evidence type="ECO:0000256" key="8">
    <source>
        <dbReference type="ARBA" id="ARBA00047899"/>
    </source>
</evidence>
<evidence type="ECO:0000256" key="6">
    <source>
        <dbReference type="ARBA" id="ARBA00022840"/>
    </source>
</evidence>
<evidence type="ECO:0000256" key="1">
    <source>
        <dbReference type="ARBA" id="ARBA00012513"/>
    </source>
</evidence>
<feature type="binding site" evidence="11">
    <location>
        <begin position="599"/>
        <end position="607"/>
    </location>
    <ligand>
        <name>ATP</name>
        <dbReference type="ChEBI" id="CHEBI:30616"/>
    </ligand>
</feature>
<keyword evidence="3" id="KW-0808">Transferase</keyword>
<dbReference type="Gene3D" id="3.10.110.10">
    <property type="entry name" value="Ubiquitin Conjugating Enzyme"/>
    <property type="match status" value="1"/>
</dbReference>
<keyword evidence="5" id="KW-0418">Kinase</keyword>
<dbReference type="InterPro" id="IPR045864">
    <property type="entry name" value="aa-tRNA-synth_II/BPL/LPL"/>
</dbReference>
<dbReference type="SMART" id="SM00591">
    <property type="entry name" value="RWD"/>
    <property type="match status" value="1"/>
</dbReference>
<dbReference type="CDD" id="cd14012">
    <property type="entry name" value="PK_eIF2AK_GCN2_rpt1"/>
    <property type="match status" value="1"/>
</dbReference>
<dbReference type="FunFam" id="3.40.50.800:FF:000009">
    <property type="entry name" value="Eukaryotic translation initiation factor 2-alpha kinase"/>
    <property type="match status" value="1"/>
</dbReference>
<feature type="domain" description="RWD" evidence="15">
    <location>
        <begin position="46"/>
        <end position="155"/>
    </location>
</feature>
<dbReference type="InterPro" id="IPR006575">
    <property type="entry name" value="RWD_dom"/>
</dbReference>
<dbReference type="GO" id="GO:0000077">
    <property type="term" value="P:DNA damage checkpoint signaling"/>
    <property type="evidence" value="ECO:0007669"/>
    <property type="project" value="InterPro"/>
</dbReference>
<dbReference type="Proteomes" id="UP000277212">
    <property type="component" value="Unassembled WGS sequence"/>
</dbReference>
<keyword evidence="4 11" id="KW-0547">Nucleotide-binding</keyword>
<feature type="domain" description="Protein kinase" evidence="14">
    <location>
        <begin position="593"/>
        <end position="965"/>
    </location>
</feature>
<dbReference type="SUPFAM" id="SSF55681">
    <property type="entry name" value="Class II aaRS and biotin synthetases"/>
    <property type="match status" value="1"/>
</dbReference>
<dbReference type="PANTHER" id="PTHR11042:SF136">
    <property type="entry name" value="EIF-2-ALPHA KINASE GCN2"/>
    <property type="match status" value="1"/>
</dbReference>
<feature type="binding site" evidence="12">
    <location>
        <position position="623"/>
    </location>
    <ligand>
        <name>ATP</name>
        <dbReference type="ChEBI" id="CHEBI:30616"/>
    </ligand>
</feature>
<sequence>MAWQSGVWKSPLNLSKNNDESSFPGLQPAASPEATNKIEYEELQQNELLALEAIYGEDFVMHTGTHSAWKKTDPAFDIRIKASKDEDFAVTLGFVMTATYPKSPPVITLKDYDLKEVTQFKIQKFLETQPKVFALDQQEMIDQIVEGVRDILEDAAQAKADGKHLPSLEEERERHEASMAKLAQAKKEEDDRKKMEETKEEERVMAEMLQQQIDRQRQKAKESKRRPNGKTPQQPTSSTETEELIEFDQYCNTTDKSGNILTFKAVASKCDPRQGPVSTVYTVRPVLANGQGSQTMALKEAVLRTSSKDSKEFKVQLQSLESRLQDLKTVKRVHHRHLVEVLDFKVQSGIATDPTIPNAWTVSVLTPLAEKGPLEELLELAGQIEIGKVRSWTRDLLDALNFLHNKNIAHQDIHAGNILLFRESTGEIVPKISDSWYQREIHAISSHKPGPPGMTSAKSAYWLPPEVAAASKPQYTYKTDIWDFGVVFVQMIFGLDVLRTYSSPKNLMESLTLSHSLHELVSRFFKEDKQKRPRAFELGSSEFLATDAPVLFDDTAAMLSSSPSISSLQVIPARLRRDSITRNPVLSRYTEDFVEEGRLGKGGFGEVVKARKKLDGQIYAIKKITQRSQASLTEILKEVRLLSQLSHPAVVRYYNTWVEEIPDQTDTEDDTSTGYFTEDTRGTGSAGIDIQFATSTGGLDFMSSNANVDFGFDDSDDSDDDEDEDEDDEDEDDYSNSDVAVGRVLSPDKERNAAMLRRARYQRSYRTILYISMEYCEKRTLRDLIARNLYKNTAEIWRLFRQVLEGLAHIHGLSIVHRDLKPENIFISSSSDGIDNVKIGDFGLATSGQFSVDKVAANTLETDDMTRSIGTAYYSAPEIKSTVNGMYSTKVDMYSLGIIFFEMCYIPMMGMQKADVLGQLRRIKPILPSDFKPADKVQTEIVLSLVNHNPKERPSSTELLKSGKLPVQMESETIRRTLAGLADPSSPYYRKMLSTLFAKPMEPTKNYAWDMFSTGPSPQELLNQGIVKKSLISIFRRHGALECPRGIIYPRSSHYGDNAVQLLDANGNVLQLPYDLTMGNARMMAKQATGPVLQRTFTFGNVFRDKQDTGQPLMFGEVDFDIVTTDALDLAMKEAEVLKVIDEIIHTFPSLSSTVMCFHLGHSDLLQLIFEYCGIEPACRRATADVLSKLNIHNYTWQKIRIELRSAAVGVSATSVDELQRFDFRDTPNKTFSKLKTLFEGSDMYQRASPTIAHLKEVIEYCKRLGVGTKVYINPLNSLKEGFYTGGILFSCLYDKKTKDVFAAGGRYDQLIKEHRPRIGGQFGERHAVGFSLAWERLARVSKVSGRPFLKKGEEEGSGMFNSRRCDVLVASFDAALLRSSGVELLQMLWAHDISAEMAKDARSPDELLSKHRDEVYSWIIIIKQDSILKIKSMGRKDAPDVDIPSTQLLSWLRGEIRERDARSVVKLRGNSSQAEPSGSGDKDPEQEVRVLIAQTRSKKFNRRTVVEQAQVSASSVVRSFLDGPILAIETTDQVMDLIRETCLSEPESWRQVEHAVTTSEKKYIREIHDQLDTWRYKFEKKNGTRHSFLYNFRSGNCIYYDLGN</sequence>
<comment type="catalytic activity">
    <reaction evidence="9">
        <text>L-seryl-[protein] + ATP = O-phospho-L-seryl-[protein] + ADP + H(+)</text>
        <dbReference type="Rhea" id="RHEA:17989"/>
        <dbReference type="Rhea" id="RHEA-COMP:9863"/>
        <dbReference type="Rhea" id="RHEA-COMP:11604"/>
        <dbReference type="ChEBI" id="CHEBI:15378"/>
        <dbReference type="ChEBI" id="CHEBI:29999"/>
        <dbReference type="ChEBI" id="CHEBI:30616"/>
        <dbReference type="ChEBI" id="CHEBI:83421"/>
        <dbReference type="ChEBI" id="CHEBI:456216"/>
        <dbReference type="EC" id="2.7.11.1"/>
    </reaction>
</comment>
<dbReference type="PANTHER" id="PTHR11042">
    <property type="entry name" value="EUKARYOTIC TRANSLATION INITIATION FACTOR 2-ALPHA KINASE EIF2-ALPHA KINASE -RELATED"/>
    <property type="match status" value="1"/>
</dbReference>
<dbReference type="Gene3D" id="3.40.50.800">
    <property type="entry name" value="Anticodon-binding domain"/>
    <property type="match status" value="1"/>
</dbReference>
<organism evidence="16 17">
    <name type="scientific">Fusarium kuroshium</name>
    <dbReference type="NCBI Taxonomy" id="2010991"/>
    <lineage>
        <taxon>Eukaryota</taxon>
        <taxon>Fungi</taxon>
        <taxon>Dikarya</taxon>
        <taxon>Ascomycota</taxon>
        <taxon>Pezizomycotina</taxon>
        <taxon>Sordariomycetes</taxon>
        <taxon>Hypocreomycetidae</taxon>
        <taxon>Hypocreales</taxon>
        <taxon>Nectriaceae</taxon>
        <taxon>Fusarium</taxon>
        <taxon>Fusarium solani species complex</taxon>
    </lineage>
</organism>
<comment type="caution">
    <text evidence="16">The sequence shown here is derived from an EMBL/GenBank/DDBJ whole genome shotgun (WGS) entry which is preliminary data.</text>
</comment>
<dbReference type="Pfam" id="PF13393">
    <property type="entry name" value="tRNA-synt_His"/>
    <property type="match status" value="1"/>
</dbReference>
<evidence type="ECO:0000256" key="13">
    <source>
        <dbReference type="SAM" id="MobiDB-lite"/>
    </source>
</evidence>
<dbReference type="GO" id="GO:0005524">
    <property type="term" value="F:ATP binding"/>
    <property type="evidence" value="ECO:0007669"/>
    <property type="project" value="UniProtKB-UniRule"/>
</dbReference>
<dbReference type="PROSITE" id="PS00107">
    <property type="entry name" value="PROTEIN_KINASE_ATP"/>
    <property type="match status" value="1"/>
</dbReference>
<reference evidence="16 17" key="1">
    <citation type="submission" date="2017-06" db="EMBL/GenBank/DDBJ databases">
        <title>Comparative genomic analysis of Ambrosia Fusariam Clade fungi.</title>
        <authorList>
            <person name="Stajich J.E."/>
            <person name="Carrillo J."/>
            <person name="Kijimoto T."/>
            <person name="Eskalen A."/>
            <person name="O'Donnell K."/>
            <person name="Kasson M."/>
        </authorList>
    </citation>
    <scope>NUCLEOTIDE SEQUENCE [LARGE SCALE GENOMIC DNA]</scope>
    <source>
        <strain evidence="16">UCR3666</strain>
    </source>
</reference>
<evidence type="ECO:0000256" key="7">
    <source>
        <dbReference type="ARBA" id="ARBA00037982"/>
    </source>
</evidence>
<feature type="region of interest" description="Disordered" evidence="13">
    <location>
        <begin position="712"/>
        <end position="742"/>
    </location>
</feature>
<evidence type="ECO:0000256" key="3">
    <source>
        <dbReference type="ARBA" id="ARBA00022679"/>
    </source>
</evidence>
<name>A0A3M2S5T8_9HYPO</name>
<dbReference type="SMART" id="SM00220">
    <property type="entry name" value="S_TKc"/>
    <property type="match status" value="2"/>
</dbReference>
<feature type="region of interest" description="Disordered" evidence="13">
    <location>
        <begin position="159"/>
        <end position="242"/>
    </location>
</feature>
<dbReference type="SUPFAM" id="SSF54495">
    <property type="entry name" value="UBC-like"/>
    <property type="match status" value="1"/>
</dbReference>
<dbReference type="Pfam" id="PF00069">
    <property type="entry name" value="Pkinase"/>
    <property type="match status" value="3"/>
</dbReference>
<protein>
    <recommendedName>
        <fullName evidence="1">non-specific serine/threonine protein kinase</fullName>
        <ecNumber evidence="1">2.7.11.1</ecNumber>
    </recommendedName>
</protein>
<accession>A0A3M2S5T8</accession>
<dbReference type="InterPro" id="IPR036621">
    <property type="entry name" value="Anticodon-bd_dom_sf"/>
</dbReference>
<dbReference type="STRING" id="2010991.A0A3M2S5T8"/>
<dbReference type="Pfam" id="PF12745">
    <property type="entry name" value="HGTP_anticodon2"/>
    <property type="match status" value="1"/>
</dbReference>
<dbReference type="EMBL" id="NKUJ01000123">
    <property type="protein sequence ID" value="RMJ12849.1"/>
    <property type="molecule type" value="Genomic_DNA"/>
</dbReference>
<dbReference type="InterPro" id="IPR008271">
    <property type="entry name" value="Ser/Thr_kinase_AS"/>
</dbReference>
<dbReference type="InterPro" id="IPR011009">
    <property type="entry name" value="Kinase-like_dom_sf"/>
</dbReference>
<dbReference type="InterPro" id="IPR041715">
    <property type="entry name" value="HisRS-like_core"/>
</dbReference>
<evidence type="ECO:0000256" key="10">
    <source>
        <dbReference type="PIRSR" id="PIRSR000660-1"/>
    </source>
</evidence>
<dbReference type="SUPFAM" id="SSF56112">
    <property type="entry name" value="Protein kinase-like (PK-like)"/>
    <property type="match status" value="2"/>
</dbReference>
<gene>
    <name evidence="16" type="ORF">CDV36_007490</name>
</gene>
<evidence type="ECO:0000259" key="14">
    <source>
        <dbReference type="PROSITE" id="PS50011"/>
    </source>
</evidence>
<dbReference type="InterPro" id="IPR016255">
    <property type="entry name" value="Gcn2"/>
</dbReference>
<evidence type="ECO:0000256" key="2">
    <source>
        <dbReference type="ARBA" id="ARBA00022527"/>
    </source>
</evidence>
<dbReference type="Gene3D" id="3.30.930.10">
    <property type="entry name" value="Bira Bifunctional Protein, Domain 2"/>
    <property type="match status" value="1"/>
</dbReference>
<dbReference type="PROSITE" id="PS50908">
    <property type="entry name" value="RWD"/>
    <property type="match status" value="1"/>
</dbReference>
<dbReference type="Pfam" id="PF05773">
    <property type="entry name" value="RWD"/>
    <property type="match status" value="1"/>
</dbReference>
<dbReference type="InterPro" id="IPR017441">
    <property type="entry name" value="Protein_kinase_ATP_BS"/>
</dbReference>
<evidence type="ECO:0000256" key="12">
    <source>
        <dbReference type="PROSITE-ProRule" id="PRU10141"/>
    </source>
</evidence>
<feature type="compositionally biased region" description="Basic and acidic residues" evidence="13">
    <location>
        <begin position="160"/>
        <end position="178"/>
    </location>
</feature>
<keyword evidence="17" id="KW-1185">Reference proteome</keyword>
<dbReference type="PIRSF" id="PIRSF000660">
    <property type="entry name" value="Ser/Thr_PK_GCN2"/>
    <property type="match status" value="1"/>
</dbReference>
<feature type="compositionally biased region" description="Acidic residues" evidence="13">
    <location>
        <begin position="712"/>
        <end position="735"/>
    </location>
</feature>
<dbReference type="InterPro" id="IPR000719">
    <property type="entry name" value="Prot_kinase_dom"/>
</dbReference>
<evidence type="ECO:0000256" key="9">
    <source>
        <dbReference type="ARBA" id="ARBA00048679"/>
    </source>
</evidence>
<feature type="region of interest" description="Disordered" evidence="13">
    <location>
        <begin position="1466"/>
        <end position="1487"/>
    </location>
</feature>
<dbReference type="Gene3D" id="3.30.200.20">
    <property type="entry name" value="Phosphorylase Kinase, domain 1"/>
    <property type="match status" value="1"/>
</dbReference>